<keyword evidence="2" id="KW-0732">Signal</keyword>
<keyword evidence="4" id="KW-1185">Reference proteome</keyword>
<gene>
    <name evidence="3" type="ORF">EKH80_21620</name>
</gene>
<reference evidence="3 4" key="1">
    <citation type="submission" date="2018-12" db="EMBL/GenBank/DDBJ databases">
        <title>Dyella dinghuensis sp. nov. DHOA06 and Dyella choica sp. nov. 4M-K27, isolated from forest soil.</title>
        <authorList>
            <person name="Qiu L.-H."/>
            <person name="Gao Z.-H."/>
        </authorList>
    </citation>
    <scope>NUCLEOTIDE SEQUENCE [LARGE SCALE GENOMIC DNA]</scope>
    <source>
        <strain evidence="3 4">4M-K27</strain>
    </source>
</reference>
<name>A0A3S0RHL6_9GAMM</name>
<feature type="compositionally biased region" description="Low complexity" evidence="1">
    <location>
        <begin position="29"/>
        <end position="39"/>
    </location>
</feature>
<evidence type="ECO:0000313" key="4">
    <source>
        <dbReference type="Proteomes" id="UP000274358"/>
    </source>
</evidence>
<evidence type="ECO:0000313" key="3">
    <source>
        <dbReference type="EMBL" id="RUL69733.1"/>
    </source>
</evidence>
<dbReference type="AlphaFoldDB" id="A0A3S0RHL6"/>
<accession>A0A3S0RHL6</accession>
<feature type="chain" id="PRO_5018577683" evidence="2">
    <location>
        <begin position="22"/>
        <end position="169"/>
    </location>
</feature>
<proteinExistence type="predicted"/>
<comment type="caution">
    <text evidence="3">The sequence shown here is derived from an EMBL/GenBank/DDBJ whole genome shotgun (WGS) entry which is preliminary data.</text>
</comment>
<dbReference type="RefSeq" id="WP_126686875.1">
    <property type="nucleotide sequence ID" value="NZ_RYYV01000028.1"/>
</dbReference>
<dbReference type="Proteomes" id="UP000274358">
    <property type="component" value="Unassembled WGS sequence"/>
</dbReference>
<feature type="region of interest" description="Disordered" evidence="1">
    <location>
        <begin position="29"/>
        <end position="48"/>
    </location>
</feature>
<organism evidence="3 4">
    <name type="scientific">Dyella choica</name>
    <dbReference type="NCBI Taxonomy" id="1927959"/>
    <lineage>
        <taxon>Bacteria</taxon>
        <taxon>Pseudomonadati</taxon>
        <taxon>Pseudomonadota</taxon>
        <taxon>Gammaproteobacteria</taxon>
        <taxon>Lysobacterales</taxon>
        <taxon>Rhodanobacteraceae</taxon>
        <taxon>Dyella</taxon>
    </lineage>
</organism>
<sequence>MRKLTLIATTLALTGCLALSACNNQQNEGQQQAQQQEQQVSKPADPNDSKAWGAYLGQMVQKNMQGMTAPQPYAYLVPAGDTEEAKDARDRQLSNIQDIVARGVLPGNLLAIGGPDSGKTADVVTTAFKDAKAGSFKGVIVVVIGASADQQRVEDVLKPTNATIRYVQM</sequence>
<feature type="signal peptide" evidence="2">
    <location>
        <begin position="1"/>
        <end position="21"/>
    </location>
</feature>
<dbReference type="OrthoDB" id="6022222at2"/>
<dbReference type="EMBL" id="RYYV01000028">
    <property type="protein sequence ID" value="RUL69733.1"/>
    <property type="molecule type" value="Genomic_DNA"/>
</dbReference>
<dbReference type="PROSITE" id="PS51257">
    <property type="entry name" value="PROKAR_LIPOPROTEIN"/>
    <property type="match status" value="1"/>
</dbReference>
<protein>
    <submittedName>
        <fullName evidence="3">Uncharacterized protein</fullName>
    </submittedName>
</protein>
<evidence type="ECO:0000256" key="2">
    <source>
        <dbReference type="SAM" id="SignalP"/>
    </source>
</evidence>
<evidence type="ECO:0000256" key="1">
    <source>
        <dbReference type="SAM" id="MobiDB-lite"/>
    </source>
</evidence>